<evidence type="ECO:0000313" key="4">
    <source>
        <dbReference type="Proteomes" id="UP001159405"/>
    </source>
</evidence>
<reference evidence="2 4" key="1">
    <citation type="submission" date="2022-05" db="EMBL/GenBank/DDBJ databases">
        <authorList>
            <consortium name="Genoscope - CEA"/>
            <person name="William W."/>
        </authorList>
    </citation>
    <scope>NUCLEOTIDE SEQUENCE [LARGE SCALE GENOMIC DNA]</scope>
</reference>
<dbReference type="CDD" id="cd00198">
    <property type="entry name" value="vWFA"/>
    <property type="match status" value="1"/>
</dbReference>
<dbReference type="InterPro" id="IPR050525">
    <property type="entry name" value="ECM_Assembly_Org"/>
</dbReference>
<feature type="domain" description="VWFA" evidence="1">
    <location>
        <begin position="44"/>
        <end position="164"/>
    </location>
</feature>
<name>A0ABN8NUH4_9CNID</name>
<dbReference type="Pfam" id="PF00092">
    <property type="entry name" value="VWA"/>
    <property type="match status" value="1"/>
</dbReference>
<organism evidence="2 4">
    <name type="scientific">Porites lobata</name>
    <dbReference type="NCBI Taxonomy" id="104759"/>
    <lineage>
        <taxon>Eukaryota</taxon>
        <taxon>Metazoa</taxon>
        <taxon>Cnidaria</taxon>
        <taxon>Anthozoa</taxon>
        <taxon>Hexacorallia</taxon>
        <taxon>Scleractinia</taxon>
        <taxon>Fungiina</taxon>
        <taxon>Poritidae</taxon>
        <taxon>Porites</taxon>
    </lineage>
</organism>
<evidence type="ECO:0000259" key="1">
    <source>
        <dbReference type="PROSITE" id="PS50234"/>
    </source>
</evidence>
<dbReference type="InterPro" id="IPR002035">
    <property type="entry name" value="VWF_A"/>
</dbReference>
<proteinExistence type="predicted"/>
<gene>
    <name evidence="2" type="ORF">PLOB_00028839</name>
    <name evidence="3" type="ORF">PLOB_00028841</name>
</gene>
<accession>A0ABN8NUH4</accession>
<protein>
    <recommendedName>
        <fullName evidence="1">VWFA domain-containing protein</fullName>
    </recommendedName>
</protein>
<keyword evidence="4" id="KW-1185">Reference proteome</keyword>
<dbReference type="SUPFAM" id="SSF53300">
    <property type="entry name" value="vWA-like"/>
    <property type="match status" value="1"/>
</dbReference>
<dbReference type="EMBL" id="CALNXK010000036">
    <property type="protein sequence ID" value="CAH3121601.1"/>
    <property type="molecule type" value="Genomic_DNA"/>
</dbReference>
<evidence type="ECO:0000313" key="2">
    <source>
        <dbReference type="EMBL" id="CAH3121601.1"/>
    </source>
</evidence>
<dbReference type="PROSITE" id="PS50234">
    <property type="entry name" value="VWFA"/>
    <property type="match status" value="1"/>
</dbReference>
<comment type="caution">
    <text evidence="2">The sequence shown here is derived from an EMBL/GenBank/DDBJ whole genome shotgun (WGS) entry which is preliminary data.</text>
</comment>
<dbReference type="InterPro" id="IPR036465">
    <property type="entry name" value="vWFA_dom_sf"/>
</dbReference>
<dbReference type="PANTHER" id="PTHR24020">
    <property type="entry name" value="COLLAGEN ALPHA"/>
    <property type="match status" value="1"/>
</dbReference>
<dbReference type="Proteomes" id="UP001159405">
    <property type="component" value="Unassembled WGS sequence"/>
</dbReference>
<dbReference type="Gene3D" id="3.40.50.410">
    <property type="entry name" value="von Willebrand factor, type A domain"/>
    <property type="match status" value="1"/>
</dbReference>
<dbReference type="EMBL" id="CALNXK010000036">
    <property type="protein sequence ID" value="CAH3121607.1"/>
    <property type="molecule type" value="Genomic_DNA"/>
</dbReference>
<sequence>MKNLMETANAVAVEEGIDEKYAAVTFSSLASVNFKFLPYSIAEQKFTMIKYPAGSTNTQAGLAEAMNLFLESLQGGRFANDKNVLLITDGQSNVKQRETKPAADRLKALGVQIYVFAVGSYISGIGEMVQVAGSSSSSEPDDFLFRIENYNQMWEFSKLVVKKVASSGKYVSLSPAPSPC</sequence>
<evidence type="ECO:0000313" key="3">
    <source>
        <dbReference type="EMBL" id="CAH3121607.1"/>
    </source>
</evidence>
<dbReference type="PANTHER" id="PTHR24020:SF20">
    <property type="entry name" value="PH DOMAIN-CONTAINING PROTEIN"/>
    <property type="match status" value="1"/>
</dbReference>